<dbReference type="Proteomes" id="UP000887013">
    <property type="component" value="Unassembled WGS sequence"/>
</dbReference>
<proteinExistence type="predicted"/>
<dbReference type="EMBL" id="BMAW01127715">
    <property type="protein sequence ID" value="GFU22366.1"/>
    <property type="molecule type" value="Genomic_DNA"/>
</dbReference>
<accession>A0A8X6QED8</accession>
<sequence>MWKQGMIIIELLPNVGEEKHLYDSYKVEAFAHKVLRLSPYHCDLHPIKIIWSYVKRHVARENKTFKLNDVMDLTIQGIEKVSVRNWMNCINHATEKEKEMWGIGELSY</sequence>
<comment type="caution">
    <text evidence="1">The sequence shown here is derived from an EMBL/GenBank/DDBJ whole genome shotgun (WGS) entry which is preliminary data.</text>
</comment>
<dbReference type="AlphaFoldDB" id="A0A8X6QED8"/>
<gene>
    <name evidence="1" type="primary">AVEN_255792_1</name>
    <name evidence="1" type="ORF">NPIL_212991</name>
</gene>
<protein>
    <submittedName>
        <fullName evidence="1">DDE_3 domain-containing protein</fullName>
    </submittedName>
</protein>
<dbReference type="Gene3D" id="3.30.420.10">
    <property type="entry name" value="Ribonuclease H-like superfamily/Ribonuclease H"/>
    <property type="match status" value="1"/>
</dbReference>
<dbReference type="GO" id="GO:0003676">
    <property type="term" value="F:nucleic acid binding"/>
    <property type="evidence" value="ECO:0007669"/>
    <property type="project" value="InterPro"/>
</dbReference>
<evidence type="ECO:0000313" key="1">
    <source>
        <dbReference type="EMBL" id="GFU22366.1"/>
    </source>
</evidence>
<dbReference type="InterPro" id="IPR036397">
    <property type="entry name" value="RNaseH_sf"/>
</dbReference>
<organism evidence="1 2">
    <name type="scientific">Nephila pilipes</name>
    <name type="common">Giant wood spider</name>
    <name type="synonym">Nephila maculata</name>
    <dbReference type="NCBI Taxonomy" id="299642"/>
    <lineage>
        <taxon>Eukaryota</taxon>
        <taxon>Metazoa</taxon>
        <taxon>Ecdysozoa</taxon>
        <taxon>Arthropoda</taxon>
        <taxon>Chelicerata</taxon>
        <taxon>Arachnida</taxon>
        <taxon>Araneae</taxon>
        <taxon>Araneomorphae</taxon>
        <taxon>Entelegynae</taxon>
        <taxon>Araneoidea</taxon>
        <taxon>Nephilidae</taxon>
        <taxon>Nephila</taxon>
    </lineage>
</organism>
<name>A0A8X6QED8_NEPPI</name>
<dbReference type="OrthoDB" id="6429229at2759"/>
<evidence type="ECO:0000313" key="2">
    <source>
        <dbReference type="Proteomes" id="UP000887013"/>
    </source>
</evidence>
<reference evidence="1" key="1">
    <citation type="submission" date="2020-08" db="EMBL/GenBank/DDBJ databases">
        <title>Multicomponent nature underlies the extraordinary mechanical properties of spider dragline silk.</title>
        <authorList>
            <person name="Kono N."/>
            <person name="Nakamura H."/>
            <person name="Mori M."/>
            <person name="Yoshida Y."/>
            <person name="Ohtoshi R."/>
            <person name="Malay A.D."/>
            <person name="Moran D.A.P."/>
            <person name="Tomita M."/>
            <person name="Numata K."/>
            <person name="Arakawa K."/>
        </authorList>
    </citation>
    <scope>NUCLEOTIDE SEQUENCE</scope>
</reference>
<keyword evidence="2" id="KW-1185">Reference proteome</keyword>